<name>A0ABS7DPF7_9FIRM</name>
<organism evidence="7 8">
    <name type="scientific">Caproiciproducens faecalis</name>
    <dbReference type="NCBI Taxonomy" id="2820301"/>
    <lineage>
        <taxon>Bacteria</taxon>
        <taxon>Bacillati</taxon>
        <taxon>Bacillota</taxon>
        <taxon>Clostridia</taxon>
        <taxon>Eubacteriales</taxon>
        <taxon>Acutalibacteraceae</taxon>
        <taxon>Caproiciproducens</taxon>
    </lineage>
</organism>
<dbReference type="Gene3D" id="1.20.120.580">
    <property type="entry name" value="bsu32300-like"/>
    <property type="match status" value="1"/>
</dbReference>
<evidence type="ECO:0000256" key="3">
    <source>
        <dbReference type="ARBA" id="ARBA00022722"/>
    </source>
</evidence>
<dbReference type="EMBL" id="JAGFNZ010000003">
    <property type="protein sequence ID" value="MBW7573193.1"/>
    <property type="molecule type" value="Genomic_DNA"/>
</dbReference>
<keyword evidence="2" id="KW-1277">Toxin-antitoxin system</keyword>
<dbReference type="InterPro" id="IPR037038">
    <property type="entry name" value="HepT-like_sf"/>
</dbReference>
<reference evidence="7 8" key="1">
    <citation type="submission" date="2021-03" db="EMBL/GenBank/DDBJ databases">
        <title>Caproiciproducens sp. nov. isolated from feces of cow.</title>
        <authorList>
            <person name="Choi J.-Y."/>
        </authorList>
    </citation>
    <scope>NUCLEOTIDE SEQUENCE [LARGE SCALE GENOMIC DNA]</scope>
    <source>
        <strain evidence="7 8">AGMB10547</strain>
    </source>
</reference>
<comment type="caution">
    <text evidence="7">The sequence shown here is derived from an EMBL/GenBank/DDBJ whole genome shotgun (WGS) entry which is preliminary data.</text>
</comment>
<gene>
    <name evidence="7" type="ORF">J5W02_10250</name>
</gene>
<dbReference type="PANTHER" id="PTHR34139:SF1">
    <property type="entry name" value="RNASE MJ1380-RELATED"/>
    <property type="match status" value="1"/>
</dbReference>
<sequence length="144" mass="16938">MRKCFYMQNNSRNADILKHIISYCDQIEDTVQRFGKEYDIFEGDPVYKNATALCVLQIGELTKHLTDDFKQSYNQVPWVQIKALRNIVAHNYGKIDSQSLWETITEDIPLLKAYCSKIIDQFDILMQESKPHLDEDEEQDMELL</sequence>
<proteinExistence type="inferred from homology"/>
<keyword evidence="4" id="KW-0547">Nucleotide-binding</keyword>
<dbReference type="InterPro" id="IPR051813">
    <property type="entry name" value="HepT_RNase_toxin"/>
</dbReference>
<keyword evidence="5" id="KW-0378">Hydrolase</keyword>
<evidence type="ECO:0000256" key="2">
    <source>
        <dbReference type="ARBA" id="ARBA00022649"/>
    </source>
</evidence>
<keyword evidence="8" id="KW-1185">Reference proteome</keyword>
<evidence type="ECO:0000313" key="8">
    <source>
        <dbReference type="Proteomes" id="UP000719942"/>
    </source>
</evidence>
<comment type="similarity">
    <text evidence="6">Belongs to the HepT RNase toxin family.</text>
</comment>
<dbReference type="PANTHER" id="PTHR34139">
    <property type="entry name" value="UPF0331 PROTEIN MJ0127"/>
    <property type="match status" value="1"/>
</dbReference>
<dbReference type="Proteomes" id="UP000719942">
    <property type="component" value="Unassembled WGS sequence"/>
</dbReference>
<keyword evidence="3" id="KW-0540">Nuclease</keyword>
<evidence type="ECO:0000256" key="5">
    <source>
        <dbReference type="ARBA" id="ARBA00022801"/>
    </source>
</evidence>
<dbReference type="Pfam" id="PF01934">
    <property type="entry name" value="HepT-like"/>
    <property type="match status" value="1"/>
</dbReference>
<dbReference type="InterPro" id="IPR008201">
    <property type="entry name" value="HepT-like"/>
</dbReference>
<evidence type="ECO:0000256" key="4">
    <source>
        <dbReference type="ARBA" id="ARBA00022741"/>
    </source>
</evidence>
<evidence type="ECO:0000256" key="6">
    <source>
        <dbReference type="ARBA" id="ARBA00024207"/>
    </source>
</evidence>
<evidence type="ECO:0000313" key="7">
    <source>
        <dbReference type="EMBL" id="MBW7573193.1"/>
    </source>
</evidence>
<protein>
    <submittedName>
        <fullName evidence="7">DUF86 domain-containing protein</fullName>
    </submittedName>
</protein>
<keyword evidence="1" id="KW-0597">Phosphoprotein</keyword>
<evidence type="ECO:0000256" key="1">
    <source>
        <dbReference type="ARBA" id="ARBA00022553"/>
    </source>
</evidence>
<accession>A0ABS7DPF7</accession>